<protein>
    <submittedName>
        <fullName evidence="2">Methyltransferase domain-containing protein</fullName>
    </submittedName>
</protein>
<dbReference type="CDD" id="cd02440">
    <property type="entry name" value="AdoMet_MTases"/>
    <property type="match status" value="1"/>
</dbReference>
<dbReference type="PANTHER" id="PTHR42912">
    <property type="entry name" value="METHYLTRANSFERASE"/>
    <property type="match status" value="1"/>
</dbReference>
<dbReference type="GO" id="GO:0008757">
    <property type="term" value="F:S-adenosylmethionine-dependent methyltransferase activity"/>
    <property type="evidence" value="ECO:0007669"/>
    <property type="project" value="InterPro"/>
</dbReference>
<dbReference type="InterPro" id="IPR002495">
    <property type="entry name" value="Glyco_trans_8"/>
</dbReference>
<evidence type="ECO:0000313" key="3">
    <source>
        <dbReference type="Proteomes" id="UP000514713"/>
    </source>
</evidence>
<dbReference type="GO" id="GO:0032259">
    <property type="term" value="P:methylation"/>
    <property type="evidence" value="ECO:0007669"/>
    <property type="project" value="UniProtKB-KW"/>
</dbReference>
<dbReference type="PANTHER" id="PTHR42912:SF98">
    <property type="entry name" value="UNCHARACTERISED METHYLTRANSFERASE RV1498C"/>
    <property type="match status" value="1"/>
</dbReference>
<dbReference type="Gene3D" id="3.90.550.10">
    <property type="entry name" value="Spore Coat Polysaccharide Biosynthesis Protein SpsA, Chain A"/>
    <property type="match status" value="1"/>
</dbReference>
<reference evidence="3" key="1">
    <citation type="submission" date="2020-06" db="EMBL/GenBank/DDBJ databases">
        <title>Nostoc edaphicum CCNP1411 genome.</title>
        <authorList>
            <person name="Fidor A."/>
            <person name="Grabski M."/>
            <person name="Gawor J."/>
            <person name="Gromadka R."/>
            <person name="Wegrzyn G."/>
            <person name="Mazur-Marzec H."/>
        </authorList>
    </citation>
    <scope>NUCLEOTIDE SEQUENCE [LARGE SCALE GENOMIC DNA]</scope>
    <source>
        <strain evidence="3">CCNP1411</strain>
    </source>
</reference>
<dbReference type="AlphaFoldDB" id="A0A7D7QET5"/>
<keyword evidence="3" id="KW-1185">Reference proteome</keyword>
<dbReference type="InterPro" id="IPR013216">
    <property type="entry name" value="Methyltransf_11"/>
</dbReference>
<feature type="domain" description="Methyltransferase type 11" evidence="1">
    <location>
        <begin position="383"/>
        <end position="498"/>
    </location>
</feature>
<dbReference type="RefSeq" id="WP_181928419.1">
    <property type="nucleotide sequence ID" value="NZ_CP054698.1"/>
</dbReference>
<dbReference type="InterPro" id="IPR029044">
    <property type="entry name" value="Nucleotide-diphossugar_trans"/>
</dbReference>
<sequence>MVEEKDFPVESPIQIFVGTQEEQILAVKVLEYSIKKYTSMPVEVTSLFSAVHNAGIHIPKPEDPKIKPRTPFSFQRFAIPALKNYRGRAIYLDSDMQVFRDIQELWLLPFNGADLLSVYEPENSGRPPQFSVMVINCEQLKWDVVDLVRDLERGKWTYKQFVLEMAPANKIAPVIPTEWNDLERYTEGKTALTHYTDMASQPWLTTENPLGWLWCQELFNAIKEGFISEQFVREEVARGWIRPSLVYQLEHEIIDPRELSPAIITQDSLQFTPPHLCGKMMKNVKDDTKSLNLLERMARKGYGLAQYIWRASRPNILKNQDKEPLAEQVDKTSSVSRLQELYTLEPPLNLTKGHGGKQFSDIGHRWVETFKLFADLKPNESVLDVGCGPGRMALALARYLNAKGRYEGFDIKPDDIAWCQQEIEPRWSQSRFQLVNIKNDHYNPTGKISADEFKFPYKDCTFDFVFLTSVFTHLLPKDLSNYLQEVARVLKPGGRCLITYFLINEAVSESIKAGNARFDFLNSPQTHCYIQKPDDPEDTVGYDEEFIRNQYSQMGFKIQEPIYFGSWSGIQTASKPRHGQDVVVAVKVK</sequence>
<dbReference type="InterPro" id="IPR029063">
    <property type="entry name" value="SAM-dependent_MTases_sf"/>
</dbReference>
<name>A0A7D7QET5_9NOSO</name>
<dbReference type="GO" id="GO:0016757">
    <property type="term" value="F:glycosyltransferase activity"/>
    <property type="evidence" value="ECO:0007669"/>
    <property type="project" value="InterPro"/>
</dbReference>
<dbReference type="EMBL" id="CP054698">
    <property type="protein sequence ID" value="QMS90659.1"/>
    <property type="molecule type" value="Genomic_DNA"/>
</dbReference>
<accession>A0A7D7QET5</accession>
<gene>
    <name evidence="2" type="ORF">HUN01_24880</name>
</gene>
<dbReference type="Pfam" id="PF01501">
    <property type="entry name" value="Glyco_transf_8"/>
    <property type="match status" value="1"/>
</dbReference>
<dbReference type="InterPro" id="IPR050508">
    <property type="entry name" value="Methyltransf_Superfamily"/>
</dbReference>
<proteinExistence type="predicted"/>
<dbReference type="KEGG" id="ned:HUN01_24880"/>
<dbReference type="SUPFAM" id="SSF53448">
    <property type="entry name" value="Nucleotide-diphospho-sugar transferases"/>
    <property type="match status" value="1"/>
</dbReference>
<organism evidence="2 3">
    <name type="scientific">Nostoc edaphicum CCNP1411</name>
    <dbReference type="NCBI Taxonomy" id="1472755"/>
    <lineage>
        <taxon>Bacteria</taxon>
        <taxon>Bacillati</taxon>
        <taxon>Cyanobacteriota</taxon>
        <taxon>Cyanophyceae</taxon>
        <taxon>Nostocales</taxon>
        <taxon>Nostocaceae</taxon>
        <taxon>Nostoc</taxon>
    </lineage>
</organism>
<dbReference type="Proteomes" id="UP000514713">
    <property type="component" value="Chromosome"/>
</dbReference>
<dbReference type="SUPFAM" id="SSF53335">
    <property type="entry name" value="S-adenosyl-L-methionine-dependent methyltransferases"/>
    <property type="match status" value="1"/>
</dbReference>
<keyword evidence="2" id="KW-0808">Transferase</keyword>
<evidence type="ECO:0000313" key="2">
    <source>
        <dbReference type="EMBL" id="QMS90659.1"/>
    </source>
</evidence>
<dbReference type="Gene3D" id="3.40.50.150">
    <property type="entry name" value="Vaccinia Virus protein VP39"/>
    <property type="match status" value="1"/>
</dbReference>
<evidence type="ECO:0000259" key="1">
    <source>
        <dbReference type="Pfam" id="PF08241"/>
    </source>
</evidence>
<dbReference type="Pfam" id="PF08241">
    <property type="entry name" value="Methyltransf_11"/>
    <property type="match status" value="1"/>
</dbReference>
<keyword evidence="2" id="KW-0489">Methyltransferase</keyword>